<evidence type="ECO:0000313" key="3">
    <source>
        <dbReference type="EMBL" id="PXX04242.1"/>
    </source>
</evidence>
<organism evidence="3 4">
    <name type="scientific">Paraburkholderia tropica</name>
    <dbReference type="NCBI Taxonomy" id="92647"/>
    <lineage>
        <taxon>Bacteria</taxon>
        <taxon>Pseudomonadati</taxon>
        <taxon>Pseudomonadota</taxon>
        <taxon>Betaproteobacteria</taxon>
        <taxon>Burkholderiales</taxon>
        <taxon>Burkholderiaceae</taxon>
        <taxon>Paraburkholderia</taxon>
    </lineage>
</organism>
<dbReference type="InterPro" id="IPR015867">
    <property type="entry name" value="N-reg_PII/ATP_PRibTrfase_C"/>
</dbReference>
<dbReference type="Pfam" id="PF02641">
    <property type="entry name" value="DUF190"/>
    <property type="match status" value="1"/>
</dbReference>
<dbReference type="RefSeq" id="WP_110329965.1">
    <property type="nucleotide sequence ID" value="NZ_CADFGS010000015.1"/>
</dbReference>
<dbReference type="InterPro" id="IPR003793">
    <property type="entry name" value="UPF0166"/>
</dbReference>
<sequence>MQGSQLTIYVANQTHRVHHLPIVEWILDEARQADIPGATVVPVAEGIDTQGRYHAARFFELAEQSVAIALIADDARIDALLGKLAGAGVRLFYTRAPIEYDSLGENASDDRSADQGENANERGSA</sequence>
<name>A0ABX5MBE3_9BURK</name>
<feature type="compositionally biased region" description="Polar residues" evidence="2">
    <location>
        <begin position="115"/>
        <end position="125"/>
    </location>
</feature>
<dbReference type="Proteomes" id="UP000247515">
    <property type="component" value="Unassembled WGS sequence"/>
</dbReference>
<reference evidence="3 4" key="1">
    <citation type="submission" date="2018-05" db="EMBL/GenBank/DDBJ databases">
        <title>Genomic Encyclopedia of Type Strains, Phase IV (KMG-V): Genome sequencing to study the core and pangenomes of soil and plant-associated prokaryotes.</title>
        <authorList>
            <person name="Whitman W."/>
        </authorList>
    </citation>
    <scope>NUCLEOTIDE SEQUENCE [LARGE SCALE GENOMIC DNA]</scope>
    <source>
        <strain evidence="3 4">SIr-6563</strain>
    </source>
</reference>
<evidence type="ECO:0000313" key="4">
    <source>
        <dbReference type="Proteomes" id="UP000247515"/>
    </source>
</evidence>
<evidence type="ECO:0000256" key="1">
    <source>
        <dbReference type="ARBA" id="ARBA00010554"/>
    </source>
</evidence>
<comment type="similarity">
    <text evidence="1">Belongs to the UPF0166 family.</text>
</comment>
<proteinExistence type="inferred from homology"/>
<feature type="region of interest" description="Disordered" evidence="2">
    <location>
        <begin position="103"/>
        <end position="125"/>
    </location>
</feature>
<dbReference type="InterPro" id="IPR011322">
    <property type="entry name" value="N-reg_PII-like_a/b"/>
</dbReference>
<comment type="caution">
    <text evidence="3">The sequence shown here is derived from an EMBL/GenBank/DDBJ whole genome shotgun (WGS) entry which is preliminary data.</text>
</comment>
<gene>
    <name evidence="3" type="ORF">C7400_14610</name>
</gene>
<dbReference type="GeneID" id="61304220"/>
<keyword evidence="4" id="KW-1185">Reference proteome</keyword>
<dbReference type="EMBL" id="QJJV01000046">
    <property type="protein sequence ID" value="PXX04242.1"/>
    <property type="molecule type" value="Genomic_DNA"/>
</dbReference>
<dbReference type="Gene3D" id="3.30.70.120">
    <property type="match status" value="1"/>
</dbReference>
<accession>A0ABX5MBE3</accession>
<evidence type="ECO:0000256" key="2">
    <source>
        <dbReference type="SAM" id="MobiDB-lite"/>
    </source>
</evidence>
<protein>
    <submittedName>
        <fullName evidence="3">PII-like signaling protein</fullName>
    </submittedName>
</protein>
<dbReference type="SUPFAM" id="SSF54913">
    <property type="entry name" value="GlnB-like"/>
    <property type="match status" value="1"/>
</dbReference>